<dbReference type="RefSeq" id="XP_025369402.1">
    <property type="nucleotide sequence ID" value="XM_025511855.1"/>
</dbReference>
<reference evidence="2 3" key="1">
    <citation type="journal article" date="2018" name="Mol. Biol. Evol.">
        <title>Broad Genomic Sampling Reveals a Smut Pathogenic Ancestry of the Fungal Clade Ustilaginomycotina.</title>
        <authorList>
            <person name="Kijpornyongpan T."/>
            <person name="Mondo S.J."/>
            <person name="Barry K."/>
            <person name="Sandor L."/>
            <person name="Lee J."/>
            <person name="Lipzen A."/>
            <person name="Pangilinan J."/>
            <person name="LaButti K."/>
            <person name="Hainaut M."/>
            <person name="Henrissat B."/>
            <person name="Grigoriev I.V."/>
            <person name="Spatafora J.W."/>
            <person name="Aime M.C."/>
        </authorList>
    </citation>
    <scope>NUCLEOTIDE SEQUENCE [LARGE SCALE GENOMIC DNA]</scope>
    <source>
        <strain evidence="2 3">MCA 4658</strain>
    </source>
</reference>
<organism evidence="2 3">
    <name type="scientific">Ceraceosorus guamensis</name>
    <dbReference type="NCBI Taxonomy" id="1522189"/>
    <lineage>
        <taxon>Eukaryota</taxon>
        <taxon>Fungi</taxon>
        <taxon>Dikarya</taxon>
        <taxon>Basidiomycota</taxon>
        <taxon>Ustilaginomycotina</taxon>
        <taxon>Exobasidiomycetes</taxon>
        <taxon>Ceraceosorales</taxon>
        <taxon>Ceraceosoraceae</taxon>
        <taxon>Ceraceosorus</taxon>
    </lineage>
</organism>
<accession>A0A316VXR3</accession>
<gene>
    <name evidence="2" type="ORF">IE81DRAFT_290559</name>
</gene>
<dbReference type="InParanoid" id="A0A316VXR3"/>
<name>A0A316VXR3_9BASI</name>
<keyword evidence="3" id="KW-1185">Reference proteome</keyword>
<dbReference type="InterPro" id="IPR036908">
    <property type="entry name" value="RlpA-like_sf"/>
</dbReference>
<dbReference type="SUPFAM" id="SSF50685">
    <property type="entry name" value="Barwin-like endoglucanases"/>
    <property type="match status" value="1"/>
</dbReference>
<dbReference type="GeneID" id="37033725"/>
<dbReference type="CDD" id="cd22191">
    <property type="entry name" value="DPBB_RlpA_EXP_N-like"/>
    <property type="match status" value="1"/>
</dbReference>
<evidence type="ECO:0000256" key="1">
    <source>
        <dbReference type="ARBA" id="ARBA00022729"/>
    </source>
</evidence>
<proteinExistence type="predicted"/>
<dbReference type="InterPro" id="IPR051477">
    <property type="entry name" value="Expansin_CellWall"/>
</dbReference>
<dbReference type="Gene3D" id="2.40.40.10">
    <property type="entry name" value="RlpA-like domain"/>
    <property type="match status" value="1"/>
</dbReference>
<dbReference type="EMBL" id="KZ819382">
    <property type="protein sequence ID" value="PWN42242.1"/>
    <property type="molecule type" value="Genomic_DNA"/>
</dbReference>
<dbReference type="PANTHER" id="PTHR31836:SF24">
    <property type="entry name" value="RLPA-LIKE PROTEIN DOUBLE-PSI BETA-BARREL DOMAIN-CONTAINING PROTEIN"/>
    <property type="match status" value="1"/>
</dbReference>
<keyword evidence="1" id="KW-0732">Signal</keyword>
<evidence type="ECO:0000313" key="2">
    <source>
        <dbReference type="EMBL" id="PWN42242.1"/>
    </source>
</evidence>
<sequence length="96" mass="10031">GYATFFYQGGNAGHCGQVNDDNTPLVALTTAMYGGGNHCGKNVKITNKKNGKTVTAKVADSCPTCQTTQSLDLSVGAFQAIASLNDGQVEISWTWA</sequence>
<dbReference type="STRING" id="1522189.A0A316VXR3"/>
<protein>
    <submittedName>
        <fullName evidence="2">Barwin-like endoglucanase</fullName>
    </submittedName>
</protein>
<feature type="non-terminal residue" evidence="2">
    <location>
        <position position="1"/>
    </location>
</feature>
<evidence type="ECO:0000313" key="3">
    <source>
        <dbReference type="Proteomes" id="UP000245783"/>
    </source>
</evidence>
<dbReference type="OrthoDB" id="623670at2759"/>
<dbReference type="PANTHER" id="PTHR31836">
    <property type="match status" value="1"/>
</dbReference>
<dbReference type="AlphaFoldDB" id="A0A316VXR3"/>
<dbReference type="Proteomes" id="UP000245783">
    <property type="component" value="Unassembled WGS sequence"/>
</dbReference>